<protein>
    <submittedName>
        <fullName evidence="2">Uncharacterized protein</fullName>
    </submittedName>
</protein>
<dbReference type="RefSeq" id="WP_213171744.1">
    <property type="nucleotide sequence ID" value="NZ_CP070496.1"/>
</dbReference>
<dbReference type="Proteomes" id="UP000662939">
    <property type="component" value="Chromosome"/>
</dbReference>
<keyword evidence="3" id="KW-1185">Reference proteome</keyword>
<sequence length="71" mass="7622">MSQSSPYAPTVPGPRHRGLKSLLWTLLPIFVVANVVLSFGPFADWIAVIPGALTVATIVGLVATHLKSRER</sequence>
<reference evidence="2" key="1">
    <citation type="submission" date="2021-02" db="EMBL/GenBank/DDBJ databases">
        <title>Natronoglycomyces albus gen. nov., sp. nov, a haloalkaliphilic actinobacterium from a soda solonchak soil.</title>
        <authorList>
            <person name="Sorokin D.Y."/>
            <person name="Khijniak T.V."/>
            <person name="Zakharycheva A.P."/>
            <person name="Boueva O.V."/>
            <person name="Ariskina E.V."/>
            <person name="Hahnke R.L."/>
            <person name="Bunk B."/>
            <person name="Sproer C."/>
            <person name="Schumann P."/>
            <person name="Evtushenko L.I."/>
            <person name="Kublanov I.V."/>
        </authorList>
    </citation>
    <scope>NUCLEOTIDE SEQUENCE</scope>
    <source>
        <strain evidence="2">DSM 106290</strain>
    </source>
</reference>
<keyword evidence="1" id="KW-1133">Transmembrane helix</keyword>
<evidence type="ECO:0000313" key="3">
    <source>
        <dbReference type="Proteomes" id="UP000662939"/>
    </source>
</evidence>
<dbReference type="AlphaFoldDB" id="A0A895XPR9"/>
<feature type="transmembrane region" description="Helical" evidence="1">
    <location>
        <begin position="45"/>
        <end position="66"/>
    </location>
</feature>
<proteinExistence type="predicted"/>
<accession>A0A895XPR9</accession>
<evidence type="ECO:0000313" key="2">
    <source>
        <dbReference type="EMBL" id="QSB05732.1"/>
    </source>
</evidence>
<name>A0A895XPR9_9ACTN</name>
<keyword evidence="1" id="KW-0472">Membrane</keyword>
<dbReference type="KEGG" id="nav:JQS30_02040"/>
<feature type="transmembrane region" description="Helical" evidence="1">
    <location>
        <begin position="21"/>
        <end position="39"/>
    </location>
</feature>
<gene>
    <name evidence="2" type="ORF">JQS30_02040</name>
</gene>
<keyword evidence="1" id="KW-0812">Transmembrane</keyword>
<organism evidence="2 3">
    <name type="scientific">Natronoglycomyces albus</name>
    <dbReference type="NCBI Taxonomy" id="2811108"/>
    <lineage>
        <taxon>Bacteria</taxon>
        <taxon>Bacillati</taxon>
        <taxon>Actinomycetota</taxon>
        <taxon>Actinomycetes</taxon>
        <taxon>Glycomycetales</taxon>
        <taxon>Glycomycetaceae</taxon>
        <taxon>Natronoglycomyces</taxon>
    </lineage>
</organism>
<evidence type="ECO:0000256" key="1">
    <source>
        <dbReference type="SAM" id="Phobius"/>
    </source>
</evidence>
<dbReference type="EMBL" id="CP070496">
    <property type="protein sequence ID" value="QSB05732.1"/>
    <property type="molecule type" value="Genomic_DNA"/>
</dbReference>